<accession>A0A6G0VWP9</accession>
<keyword evidence="2" id="KW-1185">Reference proteome</keyword>
<dbReference type="AlphaFoldDB" id="A0A6G0VWP9"/>
<reference evidence="1 2" key="1">
    <citation type="submission" date="2019-08" db="EMBL/GenBank/DDBJ databases">
        <title>Whole genome of Aphis craccivora.</title>
        <authorList>
            <person name="Voronova N.V."/>
            <person name="Shulinski R.S."/>
            <person name="Bandarenka Y.V."/>
            <person name="Zhorov D.G."/>
            <person name="Warner D."/>
        </authorList>
    </citation>
    <scope>NUCLEOTIDE SEQUENCE [LARGE SCALE GENOMIC DNA]</scope>
    <source>
        <strain evidence="1">180601</strain>
        <tissue evidence="1">Whole Body</tissue>
    </source>
</reference>
<proteinExistence type="predicted"/>
<dbReference type="EMBL" id="VUJU01011902">
    <property type="protein sequence ID" value="KAF0709477.1"/>
    <property type="molecule type" value="Genomic_DNA"/>
</dbReference>
<dbReference type="OrthoDB" id="10023262at2759"/>
<dbReference type="Proteomes" id="UP000478052">
    <property type="component" value="Unassembled WGS sequence"/>
</dbReference>
<sequence length="174" mass="19692">MMTMMINFNTYPKKFRDERLLESSFKITLNTVAAEGALALFIVAHCSILFCDHLGVLCKKQFQESKAECIKLSVQLLIIDESTDISVLKFLGVTIMYLDLKVGKIVSTYLDLVEMETCDADSIQKAVSDDIEQKGLDITKMSWKWCTLKISHASKYPSFKISPVKNIPVTNILR</sequence>
<evidence type="ECO:0000313" key="1">
    <source>
        <dbReference type="EMBL" id="KAF0709477.1"/>
    </source>
</evidence>
<protein>
    <submittedName>
        <fullName evidence="1">Uncharacterized protein</fullName>
    </submittedName>
</protein>
<evidence type="ECO:0000313" key="2">
    <source>
        <dbReference type="Proteomes" id="UP000478052"/>
    </source>
</evidence>
<gene>
    <name evidence="1" type="ORF">FWK35_00032231</name>
</gene>
<comment type="caution">
    <text evidence="1">The sequence shown here is derived from an EMBL/GenBank/DDBJ whole genome shotgun (WGS) entry which is preliminary data.</text>
</comment>
<name>A0A6G0VWP9_APHCR</name>
<organism evidence="1 2">
    <name type="scientific">Aphis craccivora</name>
    <name type="common">Cowpea aphid</name>
    <dbReference type="NCBI Taxonomy" id="307492"/>
    <lineage>
        <taxon>Eukaryota</taxon>
        <taxon>Metazoa</taxon>
        <taxon>Ecdysozoa</taxon>
        <taxon>Arthropoda</taxon>
        <taxon>Hexapoda</taxon>
        <taxon>Insecta</taxon>
        <taxon>Pterygota</taxon>
        <taxon>Neoptera</taxon>
        <taxon>Paraneoptera</taxon>
        <taxon>Hemiptera</taxon>
        <taxon>Sternorrhyncha</taxon>
        <taxon>Aphidomorpha</taxon>
        <taxon>Aphidoidea</taxon>
        <taxon>Aphididae</taxon>
        <taxon>Aphidini</taxon>
        <taxon>Aphis</taxon>
        <taxon>Aphis</taxon>
    </lineage>
</organism>